<reference evidence="2" key="1">
    <citation type="submission" date="2016-05" db="EMBL/GenBank/DDBJ databases">
        <authorList>
            <person name="Naeem Raeece"/>
        </authorList>
    </citation>
    <scope>NUCLEOTIDE SEQUENCE [LARGE SCALE GENOMIC DNA]</scope>
</reference>
<organism evidence="1 2">
    <name type="scientific">Plasmodium ovale wallikeri</name>
    <dbReference type="NCBI Taxonomy" id="864142"/>
    <lineage>
        <taxon>Eukaryota</taxon>
        <taxon>Sar</taxon>
        <taxon>Alveolata</taxon>
        <taxon>Apicomplexa</taxon>
        <taxon>Aconoidasida</taxon>
        <taxon>Haemosporida</taxon>
        <taxon>Plasmodiidae</taxon>
        <taxon>Plasmodium</taxon>
        <taxon>Plasmodium (Plasmodium)</taxon>
    </lineage>
</organism>
<sequence length="77" mass="8944">MARKVWDHGISTRLGNGGEPFLPLCHGRMLRTVKNSEKLPELCKHSHLNGCQKEMFKSKKLKTVYHTYKTTLDLFKE</sequence>
<evidence type="ECO:0000313" key="2">
    <source>
        <dbReference type="Proteomes" id="UP000078555"/>
    </source>
</evidence>
<evidence type="ECO:0000313" key="1">
    <source>
        <dbReference type="EMBL" id="SBT30439.1"/>
    </source>
</evidence>
<protein>
    <submittedName>
        <fullName evidence="1">Uncharacterized protein</fullName>
    </submittedName>
</protein>
<dbReference type="AlphaFoldDB" id="A0A1A8YFY2"/>
<dbReference type="Proteomes" id="UP000078555">
    <property type="component" value="Unassembled WGS sequence"/>
</dbReference>
<accession>A0A1A8YFY2</accession>
<name>A0A1A8YFY2_PLAOA</name>
<proteinExistence type="predicted"/>
<dbReference type="EMBL" id="FLRD01000001">
    <property type="protein sequence ID" value="SBT30439.1"/>
    <property type="molecule type" value="Genomic_DNA"/>
</dbReference>
<gene>
    <name evidence="1" type="ORF">POVWA1_001020</name>
</gene>
<keyword evidence="2" id="KW-1185">Reference proteome</keyword>